<evidence type="ECO:0000256" key="2">
    <source>
        <dbReference type="ARBA" id="ARBA00022490"/>
    </source>
</evidence>
<keyword evidence="5" id="KW-0269">Exonuclease</keyword>
<name>A0A7M1AU49_9BACT</name>
<accession>A0A7M1AU49</accession>
<dbReference type="Gene3D" id="1.10.287.1040">
    <property type="entry name" value="Exonuclease VII, small subunit"/>
    <property type="match status" value="1"/>
</dbReference>
<keyword evidence="2" id="KW-0963">Cytoplasm</keyword>
<proteinExistence type="inferred from homology"/>
<dbReference type="AlphaFoldDB" id="A0A7M1AU49"/>
<keyword evidence="4 8" id="KW-0378">Hydrolase</keyword>
<protein>
    <recommendedName>
        <fullName evidence="6">Exodeoxyribonuclease VII small subunit</fullName>
        <ecNumber evidence="6">3.1.11.6</ecNumber>
    </recommendedName>
</protein>
<dbReference type="NCBIfam" id="TIGR01280">
    <property type="entry name" value="xseB"/>
    <property type="match status" value="1"/>
</dbReference>
<dbReference type="InterPro" id="IPR037004">
    <property type="entry name" value="Exonuc_VII_ssu_sf"/>
</dbReference>
<evidence type="ECO:0000256" key="6">
    <source>
        <dbReference type="NCBIfam" id="TIGR01280"/>
    </source>
</evidence>
<dbReference type="EMBL" id="CP041165">
    <property type="protein sequence ID" value="QOP40906.1"/>
    <property type="molecule type" value="Genomic_DNA"/>
</dbReference>
<dbReference type="KEGG" id="smax:FJR03_03790"/>
<keyword evidence="9" id="KW-1185">Reference proteome</keyword>
<dbReference type="GO" id="GO:0008855">
    <property type="term" value="F:exodeoxyribonuclease VII activity"/>
    <property type="evidence" value="ECO:0007669"/>
    <property type="project" value="UniProtKB-UniRule"/>
</dbReference>
<keyword evidence="3" id="KW-0540">Nuclease</keyword>
<evidence type="ECO:0000256" key="7">
    <source>
        <dbReference type="SAM" id="Coils"/>
    </source>
</evidence>
<feature type="coiled-coil region" evidence="7">
    <location>
        <begin position="33"/>
        <end position="63"/>
    </location>
</feature>
<evidence type="ECO:0000313" key="8">
    <source>
        <dbReference type="EMBL" id="QOP40906.1"/>
    </source>
</evidence>
<evidence type="ECO:0000256" key="3">
    <source>
        <dbReference type="ARBA" id="ARBA00022722"/>
    </source>
</evidence>
<evidence type="ECO:0000256" key="1">
    <source>
        <dbReference type="ARBA" id="ARBA00009998"/>
    </source>
</evidence>
<dbReference type="GO" id="GO:0009318">
    <property type="term" value="C:exodeoxyribonuclease VII complex"/>
    <property type="evidence" value="ECO:0007669"/>
    <property type="project" value="UniProtKB-UniRule"/>
</dbReference>
<dbReference type="SUPFAM" id="SSF116842">
    <property type="entry name" value="XseB-like"/>
    <property type="match status" value="1"/>
</dbReference>
<reference evidence="8 9" key="1">
    <citation type="submission" date="2019-06" db="EMBL/GenBank/DDBJ databases">
        <title>Sulfurimonas gotlandica sp. nov., a chemoautotrophic and psychrotolerant epsilonproteobacterium isolated from a pelagic redoxcline, and an emended description of the genus Sulfurimonas.</title>
        <authorList>
            <person name="Wang S."/>
            <person name="Jiang L."/>
            <person name="Shao Z."/>
        </authorList>
    </citation>
    <scope>NUCLEOTIDE SEQUENCE [LARGE SCALE GENOMIC DNA]</scope>
    <source>
        <strain evidence="8 9">B2</strain>
    </source>
</reference>
<dbReference type="GO" id="GO:0006308">
    <property type="term" value="P:DNA catabolic process"/>
    <property type="evidence" value="ECO:0007669"/>
    <property type="project" value="UniProtKB-UniRule"/>
</dbReference>
<sequence>MDNEQQSFELKLENAKKTLEKLMNPEITLEDSVKEYEAGMKELSEAQKMLEDAQIKIQEIKNK</sequence>
<comment type="similarity">
    <text evidence="1">Belongs to the XseB family.</text>
</comment>
<evidence type="ECO:0000256" key="4">
    <source>
        <dbReference type="ARBA" id="ARBA00022801"/>
    </source>
</evidence>
<gene>
    <name evidence="8" type="primary">xseB</name>
    <name evidence="8" type="ORF">FJR03_03790</name>
</gene>
<dbReference type="Pfam" id="PF02609">
    <property type="entry name" value="Exonuc_VII_S"/>
    <property type="match status" value="1"/>
</dbReference>
<dbReference type="RefSeq" id="WP_193114328.1">
    <property type="nucleotide sequence ID" value="NZ_CP041165.1"/>
</dbReference>
<dbReference type="Proteomes" id="UP000593910">
    <property type="component" value="Chromosome"/>
</dbReference>
<dbReference type="EC" id="3.1.11.6" evidence="6"/>
<keyword evidence="7" id="KW-0175">Coiled coil</keyword>
<evidence type="ECO:0000313" key="9">
    <source>
        <dbReference type="Proteomes" id="UP000593910"/>
    </source>
</evidence>
<dbReference type="InterPro" id="IPR003761">
    <property type="entry name" value="Exonuc_VII_S"/>
</dbReference>
<evidence type="ECO:0000256" key="5">
    <source>
        <dbReference type="ARBA" id="ARBA00022839"/>
    </source>
</evidence>
<organism evidence="8 9">
    <name type="scientific">Sulfurimonas marina</name>
    <dbReference type="NCBI Taxonomy" id="2590551"/>
    <lineage>
        <taxon>Bacteria</taxon>
        <taxon>Pseudomonadati</taxon>
        <taxon>Campylobacterota</taxon>
        <taxon>Epsilonproteobacteria</taxon>
        <taxon>Campylobacterales</taxon>
        <taxon>Sulfurimonadaceae</taxon>
        <taxon>Sulfurimonas</taxon>
    </lineage>
</organism>